<evidence type="ECO:0000313" key="3">
    <source>
        <dbReference type="EMBL" id="ANZ37900.1"/>
    </source>
</evidence>
<dbReference type="Proteomes" id="UP000093053">
    <property type="component" value="Chromosome"/>
</dbReference>
<evidence type="ECO:0000256" key="1">
    <source>
        <dbReference type="ARBA" id="ARBA00023002"/>
    </source>
</evidence>
<accession>A0A1B2HJM7</accession>
<keyword evidence="1" id="KW-0560">Oxidoreductase</keyword>
<dbReference type="Gene3D" id="2.30.110.10">
    <property type="entry name" value="Electron Transport, Fmn-binding Protein, Chain A"/>
    <property type="match status" value="1"/>
</dbReference>
<dbReference type="Pfam" id="PF01243">
    <property type="entry name" value="PNPOx_N"/>
    <property type="match status" value="1"/>
</dbReference>
<sequence>MKQHVVDEVLNRPLGQELLARDMARLAFVAQDGTPRNIPVGFCWNGSEIVICTSKNARKLAMLAQRPAVAFTIDTEQFPPKILSIRGTAELDPVDDIPDEYLQIGKTMSMTPEQRAEWEVNVRSLYSDGMVRIVIKPAWAKLTDFETTLPDNVAELVRRQAAAQGA</sequence>
<dbReference type="GO" id="GO:0070967">
    <property type="term" value="F:coenzyme F420 binding"/>
    <property type="evidence" value="ECO:0007669"/>
    <property type="project" value="TreeGrafter"/>
</dbReference>
<gene>
    <name evidence="3" type="ORF">BBK82_19400</name>
</gene>
<reference evidence="3 4" key="1">
    <citation type="submission" date="2016-07" db="EMBL/GenBank/DDBJ databases">
        <title>Complete genome sequence of the Lentzea guizhouensis DHS C013.</title>
        <authorList>
            <person name="Cao C."/>
        </authorList>
    </citation>
    <scope>NUCLEOTIDE SEQUENCE [LARGE SCALE GENOMIC DNA]</scope>
    <source>
        <strain evidence="3 4">DHS C013</strain>
    </source>
</reference>
<evidence type="ECO:0000313" key="4">
    <source>
        <dbReference type="Proteomes" id="UP000093053"/>
    </source>
</evidence>
<dbReference type="GO" id="GO:0016627">
    <property type="term" value="F:oxidoreductase activity, acting on the CH-CH group of donors"/>
    <property type="evidence" value="ECO:0007669"/>
    <property type="project" value="TreeGrafter"/>
</dbReference>
<protein>
    <submittedName>
        <fullName evidence="3">Pyridoxamine 5-phosphate oxidase</fullName>
    </submittedName>
</protein>
<dbReference type="RefSeq" id="WP_065916260.1">
    <property type="nucleotide sequence ID" value="NZ_CP016793.1"/>
</dbReference>
<evidence type="ECO:0000259" key="2">
    <source>
        <dbReference type="Pfam" id="PF01243"/>
    </source>
</evidence>
<dbReference type="PANTHER" id="PTHR35176">
    <property type="entry name" value="HEME OXYGENASE HI_0854-RELATED"/>
    <property type="match status" value="1"/>
</dbReference>
<proteinExistence type="predicted"/>
<keyword evidence="4" id="KW-1185">Reference proteome</keyword>
<name>A0A1B2HJM7_9PSEU</name>
<dbReference type="AlphaFoldDB" id="A0A1B2HJM7"/>
<dbReference type="GO" id="GO:0005829">
    <property type="term" value="C:cytosol"/>
    <property type="evidence" value="ECO:0007669"/>
    <property type="project" value="TreeGrafter"/>
</dbReference>
<dbReference type="KEGG" id="led:BBK82_19400"/>
<dbReference type="InterPro" id="IPR012349">
    <property type="entry name" value="Split_barrel_FMN-bd"/>
</dbReference>
<dbReference type="STRING" id="1586287.BBK82_19400"/>
<dbReference type="EMBL" id="CP016793">
    <property type="protein sequence ID" value="ANZ37900.1"/>
    <property type="molecule type" value="Genomic_DNA"/>
</dbReference>
<organism evidence="3 4">
    <name type="scientific">Lentzea guizhouensis</name>
    <dbReference type="NCBI Taxonomy" id="1586287"/>
    <lineage>
        <taxon>Bacteria</taxon>
        <taxon>Bacillati</taxon>
        <taxon>Actinomycetota</taxon>
        <taxon>Actinomycetes</taxon>
        <taxon>Pseudonocardiales</taxon>
        <taxon>Pseudonocardiaceae</taxon>
        <taxon>Lentzea</taxon>
    </lineage>
</organism>
<dbReference type="PANTHER" id="PTHR35176:SF6">
    <property type="entry name" value="HEME OXYGENASE HI_0854-RELATED"/>
    <property type="match status" value="1"/>
</dbReference>
<feature type="domain" description="Pyridoxamine 5'-phosphate oxidase N-terminal" evidence="2">
    <location>
        <begin position="19"/>
        <end position="116"/>
    </location>
</feature>
<dbReference type="InterPro" id="IPR052019">
    <property type="entry name" value="F420H2_bilvrd_red/Heme_oxyg"/>
</dbReference>
<dbReference type="OrthoDB" id="156845at2"/>
<dbReference type="InterPro" id="IPR011576">
    <property type="entry name" value="Pyridox_Oxase_N"/>
</dbReference>
<dbReference type="SUPFAM" id="SSF50475">
    <property type="entry name" value="FMN-binding split barrel"/>
    <property type="match status" value="1"/>
</dbReference>